<keyword evidence="1" id="KW-0175">Coiled coil</keyword>
<organism evidence="3 4">
    <name type="scientific">Giardia duodenalis assemblage B</name>
    <dbReference type="NCBI Taxonomy" id="1394984"/>
    <lineage>
        <taxon>Eukaryota</taxon>
        <taxon>Metamonada</taxon>
        <taxon>Diplomonadida</taxon>
        <taxon>Hexamitidae</taxon>
        <taxon>Giardiinae</taxon>
        <taxon>Giardia</taxon>
    </lineage>
</organism>
<proteinExistence type="predicted"/>
<feature type="coiled-coil region" evidence="1">
    <location>
        <begin position="7"/>
        <end position="41"/>
    </location>
</feature>
<dbReference type="Proteomes" id="UP000070089">
    <property type="component" value="Unassembled WGS sequence"/>
</dbReference>
<gene>
    <name evidence="3" type="ORF">QR46_1727</name>
</gene>
<accession>A0A132NX43</accession>
<evidence type="ECO:0000256" key="2">
    <source>
        <dbReference type="SAM" id="MobiDB-lite"/>
    </source>
</evidence>
<evidence type="ECO:0000256" key="1">
    <source>
        <dbReference type="SAM" id="Coils"/>
    </source>
</evidence>
<feature type="region of interest" description="Disordered" evidence="2">
    <location>
        <begin position="524"/>
        <end position="583"/>
    </location>
</feature>
<feature type="coiled-coil region" evidence="1">
    <location>
        <begin position="397"/>
        <end position="459"/>
    </location>
</feature>
<feature type="region of interest" description="Disordered" evidence="2">
    <location>
        <begin position="340"/>
        <end position="380"/>
    </location>
</feature>
<dbReference type="OrthoDB" id="10255396at2759"/>
<comment type="caution">
    <text evidence="3">The sequence shown here is derived from an EMBL/GenBank/DDBJ whole genome shotgun (WGS) entry which is preliminary data.</text>
</comment>
<evidence type="ECO:0000313" key="4">
    <source>
        <dbReference type="Proteomes" id="UP000070089"/>
    </source>
</evidence>
<protein>
    <submittedName>
        <fullName evidence="3">Chromosome segregation protein SMC/ spindle pole protein</fullName>
    </submittedName>
</protein>
<reference evidence="3 4" key="1">
    <citation type="journal article" date="2015" name="Mol. Biochem. Parasitol.">
        <title>Identification of polymorphic genes for use in assemblage B genotyping assays through comparative genomics of multiple assemblage B Giardia duodenalis isolates.</title>
        <authorList>
            <person name="Wielinga C."/>
            <person name="Thompson R.C."/>
            <person name="Monis P."/>
            <person name="Ryan U."/>
        </authorList>
    </citation>
    <scope>NUCLEOTIDE SEQUENCE [LARGE SCALE GENOMIC DNA]</scope>
    <source>
        <strain evidence="3 4">BAH15c1</strain>
    </source>
</reference>
<feature type="coiled-coil region" evidence="1">
    <location>
        <begin position="241"/>
        <end position="329"/>
    </location>
</feature>
<dbReference type="VEuPathDB" id="GiardiaDB:QR46_1727"/>
<feature type="compositionally biased region" description="Polar residues" evidence="2">
    <location>
        <begin position="369"/>
        <end position="380"/>
    </location>
</feature>
<evidence type="ECO:0000313" key="3">
    <source>
        <dbReference type="EMBL" id="KWX14282.1"/>
    </source>
</evidence>
<feature type="coiled-coil region" evidence="1">
    <location>
        <begin position="111"/>
        <end position="191"/>
    </location>
</feature>
<dbReference type="AlphaFoldDB" id="A0A132NX43"/>
<sequence>MASEDPIKDYLTKISALQANIGTLQAQLRQSTDQIERLNRLQSAIVGMYLEFKDRSHEDASLRRNIDEEKAELLGESPLVILDKLRASLRVLLAFKEDFECELKAAISRQISEKDATAKDLSARLAAAQEKIRDLTNQLNSVRKYQEDSIDRERNIKKRADERNSQMETEIVQLKAKLDEKNTQIQGMKDLVAERDDLLRNRDTRLSRISQLESQLQLNRLQSQFDLSKVQTASRQKIIQLEKEALKFNRLEAENAELRDRVRTMSTQLGSYQTNMQVKKTNSLEQELARCKQELENYKSKLAAKEERLRTTEANLAQSKLQVANLHQKISALAGDTAISQTIPGKSTPKGNSSSPVRGSMSARAAKQTHASPGTETTGNLQDAENALAEASQQHIISSYKDRLKEKDLEIEELAKRVRRLLTLQHRSALSQRAWEEERTRLEKQISGLRDDVTQLRKIIGNKAMGQLTLSEDRQDAKDDAARDIQNLRAFAITTSHAFNQLQSGDKGVASNFKRLNIQQLDPVIDPRGSRLPTGRPVSSRGTGSKGMVAEYGTPSPSRARPVSAAQSNKTGRGAGYGRGTMLGRTARMGTTYNFGLS</sequence>
<name>A0A132NX43_GIAIN</name>
<feature type="compositionally biased region" description="Polar residues" evidence="2">
    <location>
        <begin position="340"/>
        <end position="357"/>
    </location>
</feature>
<dbReference type="EMBL" id="JXTI01000038">
    <property type="protein sequence ID" value="KWX14282.1"/>
    <property type="molecule type" value="Genomic_DNA"/>
</dbReference>